<dbReference type="EMBL" id="BART01040003">
    <property type="protein sequence ID" value="GAH25183.1"/>
    <property type="molecule type" value="Genomic_DNA"/>
</dbReference>
<proteinExistence type="predicted"/>
<accession>X1FWM9</accession>
<feature type="transmembrane region" description="Helical" evidence="1">
    <location>
        <begin position="23"/>
        <end position="48"/>
    </location>
</feature>
<evidence type="ECO:0000313" key="2">
    <source>
        <dbReference type="EMBL" id="GAH25183.1"/>
    </source>
</evidence>
<evidence type="ECO:0000256" key="1">
    <source>
        <dbReference type="SAM" id="Phobius"/>
    </source>
</evidence>
<reference evidence="2" key="1">
    <citation type="journal article" date="2014" name="Front. Microbiol.">
        <title>High frequency of phylogenetically diverse reductive dehalogenase-homologous genes in deep subseafloor sedimentary metagenomes.</title>
        <authorList>
            <person name="Kawai M."/>
            <person name="Futagami T."/>
            <person name="Toyoda A."/>
            <person name="Takaki Y."/>
            <person name="Nishi S."/>
            <person name="Hori S."/>
            <person name="Arai W."/>
            <person name="Tsubouchi T."/>
            <person name="Morono Y."/>
            <person name="Uchiyama I."/>
            <person name="Ito T."/>
            <person name="Fujiyama A."/>
            <person name="Inagaki F."/>
            <person name="Takami H."/>
        </authorList>
    </citation>
    <scope>NUCLEOTIDE SEQUENCE</scope>
    <source>
        <strain evidence="2">Expedition CK06-06</strain>
    </source>
</reference>
<keyword evidence="1" id="KW-0472">Membrane</keyword>
<protein>
    <submittedName>
        <fullName evidence="2">Uncharacterized protein</fullName>
    </submittedName>
</protein>
<organism evidence="2">
    <name type="scientific">marine sediment metagenome</name>
    <dbReference type="NCBI Taxonomy" id="412755"/>
    <lineage>
        <taxon>unclassified sequences</taxon>
        <taxon>metagenomes</taxon>
        <taxon>ecological metagenomes</taxon>
    </lineage>
</organism>
<name>X1FWM9_9ZZZZ</name>
<feature type="non-terminal residue" evidence="2">
    <location>
        <position position="1"/>
    </location>
</feature>
<dbReference type="AlphaFoldDB" id="X1FWM9"/>
<sequence length="70" mass="7874">VILGGLSTVFSVLFDNPFTEFQVFYFSVKVVLSLIALPFIGISLIIIIRKIPLDRDKYNAIEKGIAERNT</sequence>
<comment type="caution">
    <text evidence="2">The sequence shown here is derived from an EMBL/GenBank/DDBJ whole genome shotgun (WGS) entry which is preliminary data.</text>
</comment>
<keyword evidence="1" id="KW-1133">Transmembrane helix</keyword>
<keyword evidence="1" id="KW-0812">Transmembrane</keyword>
<gene>
    <name evidence="2" type="ORF">S01H4_65400</name>
</gene>